<protein>
    <submittedName>
        <fullName evidence="4">Caspase</fullName>
    </submittedName>
</protein>
<gene>
    <name evidence="4" type="ORF">EAI_00862</name>
</gene>
<proteinExistence type="inferred from homology"/>
<dbReference type="InterPro" id="IPR015917">
    <property type="entry name" value="Pept_C14A"/>
</dbReference>
<dbReference type="PRINTS" id="PR00376">
    <property type="entry name" value="IL1BCENZYME"/>
</dbReference>
<dbReference type="OrthoDB" id="6116485at2759"/>
<name>E2BNY1_HARSA</name>
<reference evidence="4 5" key="1">
    <citation type="journal article" date="2010" name="Science">
        <title>Genomic comparison of the ants Camponotus floridanus and Harpegnathos saltator.</title>
        <authorList>
            <person name="Bonasio R."/>
            <person name="Zhang G."/>
            <person name="Ye C."/>
            <person name="Mutti N.S."/>
            <person name="Fang X."/>
            <person name="Qin N."/>
            <person name="Donahue G."/>
            <person name="Yang P."/>
            <person name="Li Q."/>
            <person name="Li C."/>
            <person name="Zhang P."/>
            <person name="Huang Z."/>
            <person name="Berger S.L."/>
            <person name="Reinberg D."/>
            <person name="Wang J."/>
            <person name="Liebig J."/>
        </authorList>
    </citation>
    <scope>NUCLEOTIDE SEQUENCE [LARGE SCALE GENOMIC DNA]</scope>
    <source>
        <strain evidence="4 5">R22 G/1</strain>
    </source>
</reference>
<dbReference type="InterPro" id="IPR011600">
    <property type="entry name" value="Pept_C14_caspase"/>
</dbReference>
<dbReference type="PANTHER" id="PTHR22576">
    <property type="entry name" value="MUCOSA ASSOCIATED LYMPHOID TISSUE LYMPHOMA TRANSLOCATION PROTEIN 1/PARACASPASE"/>
    <property type="match status" value="1"/>
</dbReference>
<feature type="domain" description="Caspase family p20" evidence="3">
    <location>
        <begin position="62"/>
        <end position="119"/>
    </location>
</feature>
<organism evidence="5">
    <name type="scientific">Harpegnathos saltator</name>
    <name type="common">Jerdon's jumping ant</name>
    <dbReference type="NCBI Taxonomy" id="610380"/>
    <lineage>
        <taxon>Eukaryota</taxon>
        <taxon>Metazoa</taxon>
        <taxon>Ecdysozoa</taxon>
        <taxon>Arthropoda</taxon>
        <taxon>Hexapoda</taxon>
        <taxon>Insecta</taxon>
        <taxon>Pterygota</taxon>
        <taxon>Neoptera</taxon>
        <taxon>Endopterygota</taxon>
        <taxon>Hymenoptera</taxon>
        <taxon>Apocrita</taxon>
        <taxon>Aculeata</taxon>
        <taxon>Formicoidea</taxon>
        <taxon>Formicidae</taxon>
        <taxon>Ponerinae</taxon>
        <taxon>Ponerini</taxon>
        <taxon>Harpegnathos</taxon>
    </lineage>
</organism>
<dbReference type="PANTHER" id="PTHR22576:SF41">
    <property type="entry name" value="CASPASE 14, APOPTOSIS-RELATED CYSTEINE PEPTIDASE"/>
    <property type="match status" value="1"/>
</dbReference>
<dbReference type="GO" id="GO:0006508">
    <property type="term" value="P:proteolysis"/>
    <property type="evidence" value="ECO:0007669"/>
    <property type="project" value="InterPro"/>
</dbReference>
<comment type="similarity">
    <text evidence="1">Belongs to the peptidase C14A family.</text>
</comment>
<dbReference type="AlphaFoldDB" id="E2BNY1"/>
<evidence type="ECO:0000313" key="5">
    <source>
        <dbReference type="Proteomes" id="UP000008237"/>
    </source>
</evidence>
<feature type="region of interest" description="Disordered" evidence="2">
    <location>
        <begin position="1"/>
        <end position="32"/>
    </location>
</feature>
<dbReference type="InterPro" id="IPR001309">
    <property type="entry name" value="Pept_C14_p20"/>
</dbReference>
<dbReference type="SUPFAM" id="SSF52129">
    <property type="entry name" value="Caspase-like"/>
    <property type="match status" value="1"/>
</dbReference>
<keyword evidence="5" id="KW-1185">Reference proteome</keyword>
<dbReference type="InterPro" id="IPR029030">
    <property type="entry name" value="Caspase-like_dom_sf"/>
</dbReference>
<dbReference type="Gene3D" id="3.40.50.1460">
    <property type="match status" value="1"/>
</dbReference>
<evidence type="ECO:0000256" key="1">
    <source>
        <dbReference type="ARBA" id="ARBA00010134"/>
    </source>
</evidence>
<dbReference type="InterPro" id="IPR052039">
    <property type="entry name" value="Caspase-related_regulators"/>
</dbReference>
<evidence type="ECO:0000256" key="2">
    <source>
        <dbReference type="SAM" id="MobiDB-lite"/>
    </source>
</evidence>
<dbReference type="PROSITE" id="PS50208">
    <property type="entry name" value="CASPASE_P20"/>
    <property type="match status" value="1"/>
</dbReference>
<accession>E2BNY1</accession>
<dbReference type="GO" id="GO:0004197">
    <property type="term" value="F:cysteine-type endopeptidase activity"/>
    <property type="evidence" value="ECO:0007669"/>
    <property type="project" value="InterPro"/>
</dbReference>
<dbReference type="STRING" id="610380.E2BNY1"/>
<dbReference type="EMBL" id="GL449511">
    <property type="protein sequence ID" value="EFN82573.1"/>
    <property type="molecule type" value="Genomic_DNA"/>
</dbReference>
<sequence length="136" mass="15704">MQADHECTPKPKQRSVPLSDQPQRSVPDGWPFSRAKYTYESQKPVEISLNPHAEEYNMNHKRRGVALVLNHIHFESMSTRKGSERDAENLRASLSNLGFDVQIYTDPTIKTISTALHEIFFPTRNFDQIHLTLIRT</sequence>
<evidence type="ECO:0000259" key="3">
    <source>
        <dbReference type="PROSITE" id="PS50208"/>
    </source>
</evidence>
<dbReference type="Proteomes" id="UP000008237">
    <property type="component" value="Unassembled WGS sequence"/>
</dbReference>
<evidence type="ECO:0000313" key="4">
    <source>
        <dbReference type="EMBL" id="EFN82573.1"/>
    </source>
</evidence>
<dbReference type="Pfam" id="PF00656">
    <property type="entry name" value="Peptidase_C14"/>
    <property type="match status" value="1"/>
</dbReference>
<dbReference type="InParanoid" id="E2BNY1"/>